<evidence type="ECO:0000256" key="3">
    <source>
        <dbReference type="ARBA" id="ARBA00010992"/>
    </source>
</evidence>
<feature type="transmembrane region" description="Helical" evidence="8">
    <location>
        <begin position="313"/>
        <end position="331"/>
    </location>
</feature>
<keyword evidence="5 8" id="KW-0812">Transmembrane</keyword>
<keyword evidence="11" id="KW-1185">Reference proteome</keyword>
<evidence type="ECO:0000256" key="7">
    <source>
        <dbReference type="ARBA" id="ARBA00023136"/>
    </source>
</evidence>
<evidence type="ECO:0000313" key="10">
    <source>
        <dbReference type="EMBL" id="KJX96520.1"/>
    </source>
</evidence>
<keyword evidence="4" id="KW-0813">Transport</keyword>
<reference evidence="10 11" key="1">
    <citation type="submission" date="2015-03" db="EMBL/GenBank/DDBJ databases">
        <title>RNA-seq based gene annotation and comparative genomics of four Zymoseptoria species reveal species-specific pathogenicity related genes and transposable element activity.</title>
        <authorList>
            <person name="Grandaubert J."/>
            <person name="Bhattacharyya A."/>
            <person name="Stukenbrock E.H."/>
        </authorList>
    </citation>
    <scope>NUCLEOTIDE SEQUENCE [LARGE SCALE GENOMIC DNA]</scope>
    <source>
        <strain evidence="10 11">Zb18110</strain>
    </source>
</reference>
<dbReference type="Gene3D" id="1.20.1250.20">
    <property type="entry name" value="MFS general substrate transporter like domains"/>
    <property type="match status" value="1"/>
</dbReference>
<evidence type="ECO:0000256" key="8">
    <source>
        <dbReference type="SAM" id="Phobius"/>
    </source>
</evidence>
<feature type="transmembrane region" description="Helical" evidence="8">
    <location>
        <begin position="505"/>
        <end position="529"/>
    </location>
</feature>
<comment type="similarity">
    <text evidence="2">Belongs to the Cyclase 1 superfamily.</text>
</comment>
<dbReference type="SUPFAM" id="SSF103473">
    <property type="entry name" value="MFS general substrate transporter"/>
    <property type="match status" value="1"/>
</dbReference>
<dbReference type="InterPro" id="IPR020846">
    <property type="entry name" value="MFS_dom"/>
</dbReference>
<dbReference type="Pfam" id="PF00083">
    <property type="entry name" value="Sugar_tr"/>
    <property type="match status" value="1"/>
</dbReference>
<dbReference type="Gene3D" id="3.50.30.50">
    <property type="entry name" value="Putative cyclase"/>
    <property type="match status" value="1"/>
</dbReference>
<dbReference type="EMBL" id="LAFY01000609">
    <property type="protein sequence ID" value="KJX96520.1"/>
    <property type="molecule type" value="Genomic_DNA"/>
</dbReference>
<accession>A0A0F4GK19</accession>
<evidence type="ECO:0000313" key="11">
    <source>
        <dbReference type="Proteomes" id="UP000033647"/>
    </source>
</evidence>
<name>A0A0F4GK19_9PEZI</name>
<evidence type="ECO:0000259" key="9">
    <source>
        <dbReference type="PROSITE" id="PS50850"/>
    </source>
</evidence>
<dbReference type="PROSITE" id="PS00217">
    <property type="entry name" value="SUGAR_TRANSPORT_2"/>
    <property type="match status" value="1"/>
</dbReference>
<dbReference type="GO" id="GO:0004061">
    <property type="term" value="F:arylformamidase activity"/>
    <property type="evidence" value="ECO:0007669"/>
    <property type="project" value="InterPro"/>
</dbReference>
<evidence type="ECO:0000256" key="4">
    <source>
        <dbReference type="ARBA" id="ARBA00022448"/>
    </source>
</evidence>
<keyword evidence="7 8" id="KW-0472">Membrane</keyword>
<feature type="transmembrane region" description="Helical" evidence="8">
    <location>
        <begin position="572"/>
        <end position="591"/>
    </location>
</feature>
<dbReference type="AlphaFoldDB" id="A0A0F4GK19"/>
<dbReference type="InterPro" id="IPR003663">
    <property type="entry name" value="Sugar/inositol_transpt"/>
</dbReference>
<organism evidence="10 11">
    <name type="scientific">Zymoseptoria brevis</name>
    <dbReference type="NCBI Taxonomy" id="1047168"/>
    <lineage>
        <taxon>Eukaryota</taxon>
        <taxon>Fungi</taxon>
        <taxon>Dikarya</taxon>
        <taxon>Ascomycota</taxon>
        <taxon>Pezizomycotina</taxon>
        <taxon>Dothideomycetes</taxon>
        <taxon>Dothideomycetidae</taxon>
        <taxon>Mycosphaerellales</taxon>
        <taxon>Mycosphaerellaceae</taxon>
        <taxon>Zymoseptoria</taxon>
    </lineage>
</organism>
<dbReference type="InterPro" id="IPR007325">
    <property type="entry name" value="KFase/CYL"/>
</dbReference>
<dbReference type="InterPro" id="IPR005829">
    <property type="entry name" value="Sugar_transporter_CS"/>
</dbReference>
<dbReference type="InterPro" id="IPR005828">
    <property type="entry name" value="MFS_sugar_transport-like"/>
</dbReference>
<proteinExistence type="inferred from homology"/>
<evidence type="ECO:0000256" key="6">
    <source>
        <dbReference type="ARBA" id="ARBA00022989"/>
    </source>
</evidence>
<gene>
    <name evidence="10" type="ORF">TI39_contig617g00010</name>
</gene>
<dbReference type="PANTHER" id="PTHR48022">
    <property type="entry name" value="PLASTIDIC GLUCOSE TRANSPORTER 4"/>
    <property type="match status" value="1"/>
</dbReference>
<dbReference type="OrthoDB" id="6612291at2759"/>
<sequence length="639" mass="71257">MFVRRSIARLALSPQCRSHSFSRPQTTLSASKPLLIDLSRTLFHRSPAHPFHPPVIITPWDIHQPKKAGDTILRSASYAISMSDHAGTHVDAPKHFDPTPGALSIDQMPLTDFYTSAICLDLSHVELKATISVREMETALTASGEEIQPGDTILLYMAYNKRIPFDDPRWQHDFPGLSLPAVCTGWPIEDVRSSVSKLYDQGVLSGLLANPYFEAQFNYPDDVTTGITVASYCLGCLVGCALSFAIGDMLGRRKMIWLAMALIVVGATLQASAYSLAHLIVGRVITGFGTGIDSSTIPMYQSELSKKENRGRLVSWEIFFIGIGIATAYWIDYGFSFVDSEASWRTPVAIQLIFAIVVIFVVWGLPESPRWLAKRGRDAEAEEVLCAVFDTQPDDPFIVEEMRAIRAAVALEKTEGKKGYGSIFQKDILKTRRRVALAWFALFMNQLSGINLVVYYMPTVLLDIGQSRNNSLLIAGGVQLMFPLGNLVPAFFLDRMGRRPTMLWGCGLLSFCMYMLIFGGTVNVVPWVYGPEILPLEARTRGTAISVSSHWLWNFFIVMISPVLINRIGFHTYIIFAILLACFIPIVYFFYPETSNISLEDIDKIFLPEHMHDSYKNQQHEVFGGSDSSKGEVNQTENA</sequence>
<feature type="domain" description="Major facilitator superfamily (MFS) profile" evidence="9">
    <location>
        <begin position="186"/>
        <end position="595"/>
    </location>
</feature>
<feature type="transmembrane region" description="Helical" evidence="8">
    <location>
        <begin position="256"/>
        <end position="274"/>
    </location>
</feature>
<dbReference type="InterPro" id="IPR036259">
    <property type="entry name" value="MFS_trans_sf"/>
</dbReference>
<dbReference type="PROSITE" id="PS50850">
    <property type="entry name" value="MFS"/>
    <property type="match status" value="1"/>
</dbReference>
<feature type="transmembrane region" description="Helical" evidence="8">
    <location>
        <begin position="343"/>
        <end position="365"/>
    </location>
</feature>
<comment type="caution">
    <text evidence="10">The sequence shown here is derived from an EMBL/GenBank/DDBJ whole genome shotgun (WGS) entry which is preliminary data.</text>
</comment>
<dbReference type="InterPro" id="IPR050360">
    <property type="entry name" value="MFS_Sugar_Transporters"/>
</dbReference>
<feature type="transmembrane region" description="Helical" evidence="8">
    <location>
        <begin position="549"/>
        <end position="565"/>
    </location>
</feature>
<dbReference type="GO" id="GO:0016020">
    <property type="term" value="C:membrane"/>
    <property type="evidence" value="ECO:0007669"/>
    <property type="project" value="UniProtKB-SubCell"/>
</dbReference>
<evidence type="ECO:0000256" key="5">
    <source>
        <dbReference type="ARBA" id="ARBA00022692"/>
    </source>
</evidence>
<comment type="similarity">
    <text evidence="3">Belongs to the major facilitator superfamily. Sugar transporter (TC 2.A.1.1) family.</text>
</comment>
<evidence type="ECO:0000256" key="1">
    <source>
        <dbReference type="ARBA" id="ARBA00004141"/>
    </source>
</evidence>
<keyword evidence="6 8" id="KW-1133">Transmembrane helix</keyword>
<protein>
    <recommendedName>
        <fullName evidence="9">Major facilitator superfamily (MFS) profile domain-containing protein</fullName>
    </recommendedName>
</protein>
<dbReference type="PRINTS" id="PR00171">
    <property type="entry name" value="SUGRTRNSPORT"/>
</dbReference>
<feature type="transmembrane region" description="Helical" evidence="8">
    <location>
        <begin position="223"/>
        <end position="244"/>
    </location>
</feature>
<dbReference type="InterPro" id="IPR037175">
    <property type="entry name" value="KFase_sf"/>
</dbReference>
<evidence type="ECO:0000256" key="2">
    <source>
        <dbReference type="ARBA" id="ARBA00007865"/>
    </source>
</evidence>
<feature type="transmembrane region" description="Helical" evidence="8">
    <location>
        <begin position="472"/>
        <end position="493"/>
    </location>
</feature>
<dbReference type="Proteomes" id="UP000033647">
    <property type="component" value="Unassembled WGS sequence"/>
</dbReference>
<dbReference type="Pfam" id="PF04199">
    <property type="entry name" value="Cyclase"/>
    <property type="match status" value="1"/>
</dbReference>
<dbReference type="PANTHER" id="PTHR48022:SF72">
    <property type="entry name" value="MAJOR FACILITATOR SUPERFAMILY (MFS) PROFILE DOMAIN-CONTAINING PROTEIN-RELATED"/>
    <property type="match status" value="1"/>
</dbReference>
<dbReference type="SUPFAM" id="SSF102198">
    <property type="entry name" value="Putative cyclase"/>
    <property type="match status" value="1"/>
</dbReference>
<comment type="subcellular location">
    <subcellularLocation>
        <location evidence="1">Membrane</location>
        <topology evidence="1">Multi-pass membrane protein</topology>
    </subcellularLocation>
</comment>
<feature type="transmembrane region" description="Helical" evidence="8">
    <location>
        <begin position="435"/>
        <end position="457"/>
    </location>
</feature>
<dbReference type="GO" id="GO:0019441">
    <property type="term" value="P:L-tryptophan catabolic process to kynurenine"/>
    <property type="evidence" value="ECO:0007669"/>
    <property type="project" value="InterPro"/>
</dbReference>
<dbReference type="GO" id="GO:0005351">
    <property type="term" value="F:carbohydrate:proton symporter activity"/>
    <property type="evidence" value="ECO:0007669"/>
    <property type="project" value="TreeGrafter"/>
</dbReference>